<comment type="caution">
    <text evidence="1">The sequence shown here is derived from an EMBL/GenBank/DDBJ whole genome shotgun (WGS) entry which is preliminary data.</text>
</comment>
<accession>A0A2S7T6B5</accession>
<dbReference type="Proteomes" id="UP000239366">
    <property type="component" value="Unassembled WGS sequence"/>
</dbReference>
<organism evidence="1 2">
    <name type="scientific">Aureicoccus marinus</name>
    <dbReference type="NCBI Taxonomy" id="754435"/>
    <lineage>
        <taxon>Bacteria</taxon>
        <taxon>Pseudomonadati</taxon>
        <taxon>Bacteroidota</taxon>
        <taxon>Flavobacteriia</taxon>
        <taxon>Flavobacteriales</taxon>
        <taxon>Flavobacteriaceae</taxon>
        <taxon>Aureicoccus</taxon>
    </lineage>
</organism>
<gene>
    <name evidence="1" type="ORF">BST99_04800</name>
</gene>
<dbReference type="RefSeq" id="WP_105000791.1">
    <property type="nucleotide sequence ID" value="NZ_MQVX01000001.1"/>
</dbReference>
<protein>
    <submittedName>
        <fullName evidence="1">Septum formation inhibitor Maf</fullName>
    </submittedName>
</protein>
<dbReference type="AlphaFoldDB" id="A0A2S7T6B5"/>
<keyword evidence="2" id="KW-1185">Reference proteome</keyword>
<dbReference type="PROSITE" id="PS51257">
    <property type="entry name" value="PROKAR_LIPOPROTEIN"/>
    <property type="match status" value="1"/>
</dbReference>
<dbReference type="OrthoDB" id="5496093at2"/>
<name>A0A2S7T6B5_9FLAO</name>
<evidence type="ECO:0000313" key="2">
    <source>
        <dbReference type="Proteomes" id="UP000239366"/>
    </source>
</evidence>
<evidence type="ECO:0000313" key="1">
    <source>
        <dbReference type="EMBL" id="PQJ15138.1"/>
    </source>
</evidence>
<sequence>MKFSVLYTYFLISVSLIVLLFTSCTQTAEKETTQAETPLPKDPPQKLSSAFRSYWYSGKAEISSYALSQARYGELREGQAVLVFVTEPFNAVKQVKADRAGDQSVSVLKLNSTRKFLTGLYPYSIMSSTFYPVANNQHAIKVTNSVQEWCGQVYAQLNNREEFELQANSYFESEGDQQLKLSKSVLENELWTQLRMDPNSLPQGDVEILPAFEYIRLKHLPFQAFKAKAVLREKDSISTYALKYPELNRKLEIHFRTAFPHEIEGWSESYVDGYGPNAQIMTSTAKKIGQLNSPYWSQNGNVHLVLRDSLGLQ</sequence>
<dbReference type="EMBL" id="MQVX01000001">
    <property type="protein sequence ID" value="PQJ15138.1"/>
    <property type="molecule type" value="Genomic_DNA"/>
</dbReference>
<proteinExistence type="predicted"/>
<reference evidence="2" key="1">
    <citation type="submission" date="2016-11" db="EMBL/GenBank/DDBJ databases">
        <title>Trade-off between light-utilization and light-protection in marine flavobacteria.</title>
        <authorList>
            <person name="Kumagai Y."/>
            <person name="Yoshizawa S."/>
            <person name="Kogure K."/>
        </authorList>
    </citation>
    <scope>NUCLEOTIDE SEQUENCE [LARGE SCALE GENOMIC DNA]</scope>
    <source>
        <strain evidence="2">SG-18</strain>
    </source>
</reference>